<evidence type="ECO:0000313" key="1">
    <source>
        <dbReference type="EMBL" id="ESK87236.1"/>
    </source>
</evidence>
<dbReference type="SUPFAM" id="SSF51905">
    <property type="entry name" value="FAD/NAD(P)-binding domain"/>
    <property type="match status" value="1"/>
</dbReference>
<dbReference type="AlphaFoldDB" id="V2X390"/>
<organism evidence="1 2">
    <name type="scientific">Moniliophthora roreri (strain MCA 2997)</name>
    <name type="common">Cocoa frosty pod rot fungus</name>
    <name type="synonym">Crinipellis roreri</name>
    <dbReference type="NCBI Taxonomy" id="1381753"/>
    <lineage>
        <taxon>Eukaryota</taxon>
        <taxon>Fungi</taxon>
        <taxon>Dikarya</taxon>
        <taxon>Basidiomycota</taxon>
        <taxon>Agaricomycotina</taxon>
        <taxon>Agaricomycetes</taxon>
        <taxon>Agaricomycetidae</taxon>
        <taxon>Agaricales</taxon>
        <taxon>Marasmiineae</taxon>
        <taxon>Marasmiaceae</taxon>
        <taxon>Moniliophthora</taxon>
    </lineage>
</organism>
<dbReference type="KEGG" id="mrr:Moror_5824"/>
<gene>
    <name evidence="1" type="ORF">Moror_5824</name>
</gene>
<protein>
    <submittedName>
        <fullName evidence="1">Uncharacterized protein</fullName>
    </submittedName>
</protein>
<dbReference type="OrthoDB" id="655030at2759"/>
<dbReference type="Gene3D" id="3.50.50.60">
    <property type="entry name" value="FAD/NAD(P)-binding domain"/>
    <property type="match status" value="1"/>
</dbReference>
<accession>V2X390</accession>
<dbReference type="Proteomes" id="UP000017559">
    <property type="component" value="Unassembled WGS sequence"/>
</dbReference>
<reference evidence="1 2" key="1">
    <citation type="journal article" date="2014" name="BMC Genomics">
        <title>Genome and secretome analysis of the hemibiotrophic fungal pathogen, Moniliophthora roreri, which causes frosty pod rot disease of cacao: mechanisms of the biotrophic and necrotrophic phases.</title>
        <authorList>
            <person name="Meinhardt L.W."/>
            <person name="Costa G.G.L."/>
            <person name="Thomazella D.P.T."/>
            <person name="Teixeira P.J.P.L."/>
            <person name="Carazzolle M.F."/>
            <person name="Schuster S.C."/>
            <person name="Carlson J.E."/>
            <person name="Guiltinan M.J."/>
            <person name="Mieczkowski P."/>
            <person name="Farmer A."/>
            <person name="Ramaraj T."/>
            <person name="Crozier J."/>
            <person name="Davis R.E."/>
            <person name="Shao J."/>
            <person name="Melnick R.L."/>
            <person name="Pereira G.A.G."/>
            <person name="Bailey B.A."/>
        </authorList>
    </citation>
    <scope>NUCLEOTIDE SEQUENCE [LARGE SCALE GENOMIC DNA]</scope>
    <source>
        <strain evidence="1 2">MCA 2997</strain>
    </source>
</reference>
<evidence type="ECO:0000313" key="2">
    <source>
        <dbReference type="Proteomes" id="UP000017559"/>
    </source>
</evidence>
<dbReference type="EMBL" id="AWSO01000819">
    <property type="protein sequence ID" value="ESK87236.1"/>
    <property type="molecule type" value="Genomic_DNA"/>
</dbReference>
<keyword evidence="2" id="KW-1185">Reference proteome</keyword>
<dbReference type="InterPro" id="IPR036188">
    <property type="entry name" value="FAD/NAD-bd_sf"/>
</dbReference>
<proteinExistence type="predicted"/>
<dbReference type="HOGENOM" id="CLU_1332249_0_0_1"/>
<sequence>MRWIKGCRAVIIPREFLLNLSMNDSPTPHLPNGNLRLSHREENPFRPLLLLQLPFEKNLESSRKPKVSCKLGFASLFVLSGKPSLRVRKCGITEECDNRDGKVTVVGDAADPMLPHRGQGLDNTIQDKAMDVYEKKMWKCGREAVIISNENAKAVHDWERLRAKGLWTLSVERGKDCNRQPYGIAEINTYKNNGSLRCGQMIPTSA</sequence>
<comment type="caution">
    <text evidence="1">The sequence shown here is derived from an EMBL/GenBank/DDBJ whole genome shotgun (WGS) entry which is preliminary data.</text>
</comment>
<name>V2X390_MONRO</name>